<evidence type="ECO:0000256" key="1">
    <source>
        <dbReference type="ARBA" id="ARBA00010515"/>
    </source>
</evidence>
<accession>A0A4U5P4W9</accession>
<dbReference type="InterPro" id="IPR029058">
    <property type="entry name" value="AB_hydrolase_fold"/>
</dbReference>
<proteinExistence type="inferred from homology"/>
<evidence type="ECO:0000313" key="3">
    <source>
        <dbReference type="EMBL" id="TKR91268.1"/>
    </source>
</evidence>
<dbReference type="STRING" id="43335.A0A4U5P4W9"/>
<name>A0A4U5P4W9_POPAL</name>
<protein>
    <recommendedName>
        <fullName evidence="2">Alpha/beta hydrolase fold-3 domain-containing protein</fullName>
    </recommendedName>
</protein>
<reference evidence="3" key="1">
    <citation type="submission" date="2018-10" db="EMBL/GenBank/DDBJ databases">
        <title>Population genomic analysis revealed the cold adaptation of white poplar.</title>
        <authorList>
            <person name="Liu Y.-J."/>
        </authorList>
    </citation>
    <scope>NUCLEOTIDE SEQUENCE [LARGE SCALE GENOMIC DNA]</scope>
    <source>
        <strain evidence="3">PAL-ZL1</strain>
    </source>
</reference>
<feature type="domain" description="Alpha/beta hydrolase fold-3" evidence="2">
    <location>
        <begin position="1"/>
        <end position="76"/>
    </location>
</feature>
<gene>
    <name evidence="3" type="ORF">D5086_0000225300</name>
</gene>
<dbReference type="Gene3D" id="3.40.50.1820">
    <property type="entry name" value="alpha/beta hydrolase"/>
    <property type="match status" value="1"/>
</dbReference>
<comment type="caution">
    <text evidence="3">The sequence shown here is derived from an EMBL/GenBank/DDBJ whole genome shotgun (WGS) entry which is preliminary data.</text>
</comment>
<comment type="similarity">
    <text evidence="1">Belongs to the 'GDXG' lipolytic enzyme family.</text>
</comment>
<evidence type="ECO:0000259" key="2">
    <source>
        <dbReference type="Pfam" id="PF07859"/>
    </source>
</evidence>
<organism evidence="3">
    <name type="scientific">Populus alba</name>
    <name type="common">White poplar</name>
    <dbReference type="NCBI Taxonomy" id="43335"/>
    <lineage>
        <taxon>Eukaryota</taxon>
        <taxon>Viridiplantae</taxon>
        <taxon>Streptophyta</taxon>
        <taxon>Embryophyta</taxon>
        <taxon>Tracheophyta</taxon>
        <taxon>Spermatophyta</taxon>
        <taxon>Magnoliopsida</taxon>
        <taxon>eudicotyledons</taxon>
        <taxon>Gunneridae</taxon>
        <taxon>Pentapetalae</taxon>
        <taxon>rosids</taxon>
        <taxon>fabids</taxon>
        <taxon>Malpighiales</taxon>
        <taxon>Salicaceae</taxon>
        <taxon>Saliceae</taxon>
        <taxon>Populus</taxon>
    </lineage>
</organism>
<sequence>MWALSLPEDTDRDHEYCNPIVGGFLEKNKIERLPRCFFRGYGGDPLVDKQKELVKMLESRGVDVVARFDEDGFHGVEIFDPAKAKALYDYVKEFVYTTV</sequence>
<dbReference type="InterPro" id="IPR013094">
    <property type="entry name" value="AB_hydrolase_3"/>
</dbReference>
<dbReference type="AlphaFoldDB" id="A0A4U5P4W9"/>
<dbReference type="Pfam" id="PF07859">
    <property type="entry name" value="Abhydrolase_3"/>
    <property type="match status" value="1"/>
</dbReference>
<dbReference type="EMBL" id="RCHU01000792">
    <property type="protein sequence ID" value="TKR91268.1"/>
    <property type="molecule type" value="Genomic_DNA"/>
</dbReference>
<dbReference type="GO" id="GO:0016787">
    <property type="term" value="F:hydrolase activity"/>
    <property type="evidence" value="ECO:0007669"/>
    <property type="project" value="InterPro"/>
</dbReference>
<dbReference type="SUPFAM" id="SSF53474">
    <property type="entry name" value="alpha/beta-Hydrolases"/>
    <property type="match status" value="1"/>
</dbReference>